<name>A0ACC3ND16_9PEZI</name>
<keyword evidence="2" id="KW-1185">Reference proteome</keyword>
<proteinExistence type="predicted"/>
<dbReference type="EMBL" id="JAUTXU010000054">
    <property type="protein sequence ID" value="KAK3714666.1"/>
    <property type="molecule type" value="Genomic_DNA"/>
</dbReference>
<accession>A0ACC3ND16</accession>
<sequence>MYVDSVPAAGFVERSSGWRVPSPHPADALKLKRPPMVKTGSTSSSLAGMEQAVPSFKNFVKRTPPLDQLKPLPPTPLIPRCASSSSPPRSRTSSSYASRRSSSVYSRTVSQWDLDDISWRSADFADEPLPPIPSSYALAYSASTPQLVEKPSSPDLLQPRMYSPLIISPSPTASQVTTPALSPNYPLSVLLPTPPVSFQVPKKQVRTVSLEKAKAAANAPGAVHLLPEMRAQTLSKSRSHGPLRKASSAMFAKNDATDIPEPPTLLDVQGRHRSILSTTERSSNATGYPFPMVSGGLKDSNGYFKVGTGPERTMISLVSQQRPASKTKVLQAPSIFDADEPRGRTRQRGPRALKSPHRLIDASRRSSSASSREEDASQNIAKHYHSLLIEPYRNSSATSRNHAMDSDDSIRKHMKMVPQPLFQNKPPAKLPGSVIPRDSLASVSPYYLRKNSSASNYSQERSSGSSRGSFPLRLSLTPESRHRRTSTSGMIPISPPSASAAAGSPIPTYRSPKPSAKVKKAPGSRRAGTGDKRVSAFYPFVAPRKSTRFKSSSSAKSESQIPPMPLLSSDIIAQRLKTPSGTPASPPLSSARVTSMNRRNTVRNGSRSSSSRAQRPLFQRVAKGAAKYADLLTKPADLAQQRNYQPITAATVAPGSPHLLPSPVPSQWRASKEAHLGWSDTAKQSFDQSRSPVQASRPSFGQPKPQFTHFAAPARPLDETSVGLTEADNVLRKASIFSRVVDGWKEGKAEKRREELKKNIKIVTQDLEKAPGPKRSSSYWIPEGASMSTFSITSATSEEALADVVLLFEAYATSLKIDLTFQDFAAEIANMPGQYGIPNGALLLARNTAGAPIGCVGIRPLDGDGRCEMKRLYVDPKGRGLGIGKALAEAAIQEAKRLGYEAMRLDTLPTMASARSLYGDLGFVQTTPYYKTPIEGTLFMERALTPSQ</sequence>
<comment type="caution">
    <text evidence="1">The sequence shown here is derived from an EMBL/GenBank/DDBJ whole genome shotgun (WGS) entry which is preliminary data.</text>
</comment>
<gene>
    <name evidence="1" type="ORF">LTR37_007646</name>
</gene>
<dbReference type="Proteomes" id="UP001281147">
    <property type="component" value="Unassembled WGS sequence"/>
</dbReference>
<reference evidence="1" key="1">
    <citation type="submission" date="2023-07" db="EMBL/GenBank/DDBJ databases">
        <title>Black Yeasts Isolated from many extreme environments.</title>
        <authorList>
            <person name="Coleine C."/>
            <person name="Stajich J.E."/>
            <person name="Selbmann L."/>
        </authorList>
    </citation>
    <scope>NUCLEOTIDE SEQUENCE</scope>
    <source>
        <strain evidence="1">CCFEE 5714</strain>
    </source>
</reference>
<evidence type="ECO:0000313" key="2">
    <source>
        <dbReference type="Proteomes" id="UP001281147"/>
    </source>
</evidence>
<evidence type="ECO:0000313" key="1">
    <source>
        <dbReference type="EMBL" id="KAK3714666.1"/>
    </source>
</evidence>
<organism evidence="1 2">
    <name type="scientific">Vermiconidia calcicola</name>
    <dbReference type="NCBI Taxonomy" id="1690605"/>
    <lineage>
        <taxon>Eukaryota</taxon>
        <taxon>Fungi</taxon>
        <taxon>Dikarya</taxon>
        <taxon>Ascomycota</taxon>
        <taxon>Pezizomycotina</taxon>
        <taxon>Dothideomycetes</taxon>
        <taxon>Dothideomycetidae</taxon>
        <taxon>Mycosphaerellales</taxon>
        <taxon>Extremaceae</taxon>
        <taxon>Vermiconidia</taxon>
    </lineage>
</organism>
<protein>
    <submittedName>
        <fullName evidence="1">Uncharacterized protein</fullName>
    </submittedName>
</protein>